<dbReference type="PANTHER" id="PTHR35750">
    <property type="entry name" value="PHOSPHOLIPID HYDROPEROXIDE GLUTATHIONE PEROXIDASE"/>
    <property type="match status" value="1"/>
</dbReference>
<feature type="region of interest" description="Disordered" evidence="1">
    <location>
        <begin position="19"/>
        <end position="59"/>
    </location>
</feature>
<evidence type="ECO:0000313" key="2">
    <source>
        <dbReference type="EMBL" id="KAJ4953839.1"/>
    </source>
</evidence>
<proteinExistence type="predicted"/>
<dbReference type="OrthoDB" id="550279at2759"/>
<sequence length="165" mass="18518">MRFLRKIAGILGFPAHDGHDAHDAHDGHDAHDAHDAHDEDDDEHNNREHKAETRRPTKGFSVQAPVAVDRAYLGPVLTPCDLGDGGVQGLRWRANQLRIDADGDVADEFLDEVLPGVQFRVDEHKPLPKFEVKYSTRPAKVRNQVMAIDGRINHGVEFQGRLLWV</sequence>
<evidence type="ECO:0000256" key="1">
    <source>
        <dbReference type="SAM" id="MobiDB-lite"/>
    </source>
</evidence>
<feature type="compositionally biased region" description="Basic and acidic residues" evidence="1">
    <location>
        <begin position="44"/>
        <end position="55"/>
    </location>
</feature>
<organism evidence="2 3">
    <name type="scientific">Protea cynaroides</name>
    <dbReference type="NCBI Taxonomy" id="273540"/>
    <lineage>
        <taxon>Eukaryota</taxon>
        <taxon>Viridiplantae</taxon>
        <taxon>Streptophyta</taxon>
        <taxon>Embryophyta</taxon>
        <taxon>Tracheophyta</taxon>
        <taxon>Spermatophyta</taxon>
        <taxon>Magnoliopsida</taxon>
        <taxon>Proteales</taxon>
        <taxon>Proteaceae</taxon>
        <taxon>Protea</taxon>
    </lineage>
</organism>
<dbReference type="EMBL" id="JAMYWD010000012">
    <property type="protein sequence ID" value="KAJ4953839.1"/>
    <property type="molecule type" value="Genomic_DNA"/>
</dbReference>
<keyword evidence="3" id="KW-1185">Reference proteome</keyword>
<accession>A0A9Q0JV36</accession>
<gene>
    <name evidence="2" type="ORF">NE237_030671</name>
</gene>
<evidence type="ECO:0000313" key="3">
    <source>
        <dbReference type="Proteomes" id="UP001141806"/>
    </source>
</evidence>
<dbReference type="PANTHER" id="PTHR35750:SF1">
    <property type="entry name" value="PHOSPHOLIPID HYDROPEROXIDE GLUTATHIONE PEROXIDASE"/>
    <property type="match status" value="1"/>
</dbReference>
<protein>
    <submittedName>
        <fullName evidence="2">Uncharacterized protein</fullName>
    </submittedName>
</protein>
<reference evidence="2" key="1">
    <citation type="journal article" date="2023" name="Plant J.">
        <title>The genome of the king protea, Protea cynaroides.</title>
        <authorList>
            <person name="Chang J."/>
            <person name="Duong T.A."/>
            <person name="Schoeman C."/>
            <person name="Ma X."/>
            <person name="Roodt D."/>
            <person name="Barker N."/>
            <person name="Li Z."/>
            <person name="Van de Peer Y."/>
            <person name="Mizrachi E."/>
        </authorList>
    </citation>
    <scope>NUCLEOTIDE SEQUENCE</scope>
    <source>
        <tissue evidence="2">Young leaves</tissue>
    </source>
</reference>
<dbReference type="Proteomes" id="UP001141806">
    <property type="component" value="Unassembled WGS sequence"/>
</dbReference>
<feature type="compositionally biased region" description="Basic and acidic residues" evidence="1">
    <location>
        <begin position="19"/>
        <end position="37"/>
    </location>
</feature>
<comment type="caution">
    <text evidence="2">The sequence shown here is derived from an EMBL/GenBank/DDBJ whole genome shotgun (WGS) entry which is preliminary data.</text>
</comment>
<dbReference type="AlphaFoldDB" id="A0A9Q0JV36"/>
<name>A0A9Q0JV36_9MAGN</name>